<dbReference type="EMBL" id="SRLO01000361">
    <property type="protein sequence ID" value="TNN59222.1"/>
    <property type="molecule type" value="Genomic_DNA"/>
</dbReference>
<feature type="region of interest" description="Disordered" evidence="1">
    <location>
        <begin position="54"/>
        <end position="135"/>
    </location>
</feature>
<name>A0A4Z2H2Y3_9TELE</name>
<feature type="compositionally biased region" description="Basic and acidic residues" evidence="1">
    <location>
        <begin position="54"/>
        <end position="64"/>
    </location>
</feature>
<evidence type="ECO:0000313" key="3">
    <source>
        <dbReference type="Proteomes" id="UP000314294"/>
    </source>
</evidence>
<evidence type="ECO:0000256" key="1">
    <source>
        <dbReference type="SAM" id="MobiDB-lite"/>
    </source>
</evidence>
<dbReference type="Proteomes" id="UP000314294">
    <property type="component" value="Unassembled WGS sequence"/>
</dbReference>
<organism evidence="2 3">
    <name type="scientific">Liparis tanakae</name>
    <name type="common">Tanaka's snailfish</name>
    <dbReference type="NCBI Taxonomy" id="230148"/>
    <lineage>
        <taxon>Eukaryota</taxon>
        <taxon>Metazoa</taxon>
        <taxon>Chordata</taxon>
        <taxon>Craniata</taxon>
        <taxon>Vertebrata</taxon>
        <taxon>Euteleostomi</taxon>
        <taxon>Actinopterygii</taxon>
        <taxon>Neopterygii</taxon>
        <taxon>Teleostei</taxon>
        <taxon>Neoteleostei</taxon>
        <taxon>Acanthomorphata</taxon>
        <taxon>Eupercaria</taxon>
        <taxon>Perciformes</taxon>
        <taxon>Cottioidei</taxon>
        <taxon>Cottales</taxon>
        <taxon>Liparidae</taxon>
        <taxon>Liparis</taxon>
    </lineage>
</organism>
<accession>A0A4Z2H2Y3</accession>
<dbReference type="OrthoDB" id="775972at2759"/>
<gene>
    <name evidence="2" type="ORF">EYF80_030595</name>
</gene>
<reference evidence="2 3" key="1">
    <citation type="submission" date="2019-03" db="EMBL/GenBank/DDBJ databases">
        <title>First draft genome of Liparis tanakae, snailfish: a comprehensive survey of snailfish specific genes.</title>
        <authorList>
            <person name="Kim W."/>
            <person name="Song I."/>
            <person name="Jeong J.-H."/>
            <person name="Kim D."/>
            <person name="Kim S."/>
            <person name="Ryu S."/>
            <person name="Song J.Y."/>
            <person name="Lee S.K."/>
        </authorList>
    </citation>
    <scope>NUCLEOTIDE SEQUENCE [LARGE SCALE GENOMIC DNA]</scope>
    <source>
        <tissue evidence="2">Muscle</tissue>
    </source>
</reference>
<evidence type="ECO:0000313" key="2">
    <source>
        <dbReference type="EMBL" id="TNN59222.1"/>
    </source>
</evidence>
<proteinExistence type="predicted"/>
<comment type="caution">
    <text evidence="2">The sequence shown here is derived from an EMBL/GenBank/DDBJ whole genome shotgun (WGS) entry which is preliminary data.</text>
</comment>
<keyword evidence="3" id="KW-1185">Reference proteome</keyword>
<sequence length="135" mass="15227">MRSWVFMHSRAREYEASPAELMFQRKINTKIPMLTTTSDNSTDHIIRERDEVAKAKMKSNSDSHRHAKPSTLTPGDTFRFPVTRLAQSRFPMTRSVPHVLSPGSGPTEPPFPADASSPGSRPCRRQLPVSRPCRP</sequence>
<protein>
    <submittedName>
        <fullName evidence="2">Uncharacterized protein</fullName>
    </submittedName>
</protein>
<dbReference type="AlphaFoldDB" id="A0A4Z2H2Y3"/>